<dbReference type="EMBL" id="ABWN01000020">
    <property type="protein sequence ID" value="EFF69145.1"/>
    <property type="molecule type" value="Genomic_DNA"/>
</dbReference>
<dbReference type="GeneID" id="98919412"/>
<feature type="compositionally biased region" description="Polar residues" evidence="2">
    <location>
        <begin position="184"/>
        <end position="195"/>
    </location>
</feature>
<dbReference type="Proteomes" id="UP000006238">
    <property type="component" value="Unassembled WGS sequence"/>
</dbReference>
<comment type="caution">
    <text evidence="3">The sequence shown here is derived from an EMBL/GenBank/DDBJ whole genome shotgun (WGS) entry which is preliminary data.</text>
</comment>
<accession>D4RXR3</accession>
<dbReference type="AlphaFoldDB" id="D4RXR3"/>
<keyword evidence="4" id="KW-1185">Reference proteome</keyword>
<feature type="compositionally biased region" description="Low complexity" evidence="2">
    <location>
        <begin position="31"/>
        <end position="50"/>
    </location>
</feature>
<keyword evidence="1" id="KW-0175">Coiled coil</keyword>
<name>D4RXR3_9FIRM</name>
<dbReference type="HOGENOM" id="CLU_423172_0_0_9"/>
<protein>
    <submittedName>
        <fullName evidence="3">Uncharacterized protein</fullName>
    </submittedName>
</protein>
<sequence length="647" mass="70747">MAKSFKEIGKKAEALIEQGKEADQKVQSCQARVASSNSRVAAARRQLAAASETDEEGNPAGNVEQARAQLSMAENQLAASQRALSQARGVANRVRAQKNDHVQEIERHNRVERSNLEKLRRLKTGAFSVDSAALTEGMAQRLNEAENARAALLRSMGIEATPDHVAVGGEGNTDSEWRGGGFSQIDTRGETQSYQGGDGAGGLTSKGIRTPLGGGLGTILNRIFNGDAKDSATKDTEFQNVPSMGKTVYTDVNQLSDDLYNYTEDYVENAAKYNQPLRLHSTTPEVEHFRDLINSHQVGKDSVYIRKASLADIGSKFSALPIEELVGRCYQFEGIMSVAKYEGVESIAKADLWARGDATFEIHVPEGTQGLDLTQVGFFKQGMFDSPFCYIESVTKKEGTNSPHFVVRMLSAGDKLNRANDFDSLQKYMDSQYKMTLDASIEKLDVDTVKSAIGGVEAIIREYPDVGAFLKSGITSDSGVMSCTGSTLSFNPNYFGDDRRLHSTCKDMSRRGFWVANASTSSIGIHEAAHGVEWAIIQANPRYTTEAQRVTAWNNCTEASLIVKTACANVQNTEYGFRKTRTELVRSISAYALENDSETMAEAFADVYANGVNAKPLSKEIKRITNILMNKYKGGIGYVDIFRSTVD</sequence>
<gene>
    <name evidence="3" type="ORF">BUTYVIB_00614</name>
</gene>
<feature type="region of interest" description="Disordered" evidence="2">
    <location>
        <begin position="31"/>
        <end position="62"/>
    </location>
</feature>
<dbReference type="Gene3D" id="3.90.176.10">
    <property type="entry name" value="Toxin ADP-ribosyltransferase, Chain A, domain 1"/>
    <property type="match status" value="1"/>
</dbReference>
<proteinExistence type="predicted"/>
<reference evidence="3 4" key="1">
    <citation type="submission" date="2010-02" db="EMBL/GenBank/DDBJ databases">
        <authorList>
            <person name="Weinstock G."/>
            <person name="Sodergren E."/>
            <person name="Clifton S."/>
            <person name="Fulton L."/>
            <person name="Fulton B."/>
            <person name="Courtney L."/>
            <person name="Fronick C."/>
            <person name="Harrison M."/>
            <person name="Strong C."/>
            <person name="Farmer C."/>
            <person name="Delahaunty K."/>
            <person name="Markovic C."/>
            <person name="Hall O."/>
            <person name="Minx P."/>
            <person name="Tomlinson C."/>
            <person name="Mitreva M."/>
            <person name="Nelson J."/>
            <person name="Hou S."/>
            <person name="Wollam A."/>
            <person name="Pepin K.H."/>
            <person name="Johnson M."/>
            <person name="Bhonagiri V."/>
            <person name="Zhang X."/>
            <person name="Suruliraj S."/>
            <person name="Warren W."/>
            <person name="Chinwalla A."/>
            <person name="Mardis E.R."/>
            <person name="Wilson R.K."/>
        </authorList>
    </citation>
    <scope>NUCLEOTIDE SEQUENCE [LARGE SCALE GENOMIC DNA]</scope>
    <source>
        <strain evidence="3 4">DSM 2876</strain>
    </source>
</reference>
<feature type="region of interest" description="Disordered" evidence="2">
    <location>
        <begin position="163"/>
        <end position="208"/>
    </location>
</feature>
<evidence type="ECO:0000313" key="4">
    <source>
        <dbReference type="Proteomes" id="UP000006238"/>
    </source>
</evidence>
<evidence type="ECO:0000256" key="2">
    <source>
        <dbReference type="SAM" id="MobiDB-lite"/>
    </source>
</evidence>
<evidence type="ECO:0000313" key="3">
    <source>
        <dbReference type="EMBL" id="EFF69145.1"/>
    </source>
</evidence>
<dbReference type="RefSeq" id="WP_005601585.1">
    <property type="nucleotide sequence ID" value="NZ_GG663520.1"/>
</dbReference>
<feature type="coiled-coil region" evidence="1">
    <location>
        <begin position="63"/>
        <end position="122"/>
    </location>
</feature>
<organism evidence="3 4">
    <name type="scientific">Eshraghiella crossota DSM 2876</name>
    <dbReference type="NCBI Taxonomy" id="511680"/>
    <lineage>
        <taxon>Bacteria</taxon>
        <taxon>Bacillati</taxon>
        <taxon>Bacillota</taxon>
        <taxon>Clostridia</taxon>
        <taxon>Lachnospirales</taxon>
        <taxon>Lachnospiraceae</taxon>
        <taxon>Eshraghiella</taxon>
    </lineage>
</organism>
<evidence type="ECO:0000256" key="1">
    <source>
        <dbReference type="SAM" id="Coils"/>
    </source>
</evidence>